<dbReference type="Gene3D" id="3.40.190.10">
    <property type="entry name" value="Periplasmic binding protein-like II"/>
    <property type="match status" value="2"/>
</dbReference>
<accession>A0ABR7FXN0</accession>
<evidence type="ECO:0000313" key="2">
    <source>
        <dbReference type="Proteomes" id="UP000628463"/>
    </source>
</evidence>
<dbReference type="NCBIfam" id="TIGR02122">
    <property type="entry name" value="TRAP_TAXI"/>
    <property type="match status" value="1"/>
</dbReference>
<dbReference type="InterPro" id="IPR011852">
    <property type="entry name" value="TRAP_TAXI"/>
</dbReference>
<comment type="caution">
    <text evidence="1">The sequence shown here is derived from an EMBL/GenBank/DDBJ whole genome shotgun (WGS) entry which is preliminary data.</text>
</comment>
<organism evidence="1 2">
    <name type="scientific">Lachnospira hominis</name>
    <name type="common">ex Liu et al. 2021</name>
    <dbReference type="NCBI Taxonomy" id="2763051"/>
    <lineage>
        <taxon>Bacteria</taxon>
        <taxon>Bacillati</taxon>
        <taxon>Bacillota</taxon>
        <taxon>Clostridia</taxon>
        <taxon>Lachnospirales</taxon>
        <taxon>Lachnospiraceae</taxon>
        <taxon>Lachnospira</taxon>
    </lineage>
</organism>
<protein>
    <submittedName>
        <fullName evidence="1">TAXI family TRAP transporter solute-binding subunit</fullName>
    </submittedName>
</protein>
<dbReference type="RefSeq" id="WP_186836135.1">
    <property type="nucleotide sequence ID" value="NZ_JACOPD010000002.1"/>
</dbReference>
<reference evidence="1 2" key="1">
    <citation type="submission" date="2020-08" db="EMBL/GenBank/DDBJ databases">
        <title>Genome public.</title>
        <authorList>
            <person name="Liu C."/>
            <person name="Sun Q."/>
        </authorList>
    </citation>
    <scope>NUCLEOTIDE SEQUENCE [LARGE SCALE GENOMIC DNA]</scope>
    <source>
        <strain evidence="1 2">NSJ-43</strain>
    </source>
</reference>
<dbReference type="PANTHER" id="PTHR42941">
    <property type="entry name" value="SLL1037 PROTEIN"/>
    <property type="match status" value="1"/>
</dbReference>
<dbReference type="PROSITE" id="PS51257">
    <property type="entry name" value="PROKAR_LIPOPROTEIN"/>
    <property type="match status" value="1"/>
</dbReference>
<name>A0ABR7FXN0_9FIRM</name>
<dbReference type="Proteomes" id="UP000628463">
    <property type="component" value="Unassembled WGS sequence"/>
</dbReference>
<dbReference type="PANTHER" id="PTHR42941:SF1">
    <property type="entry name" value="SLL1037 PROTEIN"/>
    <property type="match status" value="1"/>
</dbReference>
<dbReference type="Pfam" id="PF16868">
    <property type="entry name" value="NMT1_3"/>
    <property type="match status" value="1"/>
</dbReference>
<keyword evidence="2" id="KW-1185">Reference proteome</keyword>
<proteinExistence type="predicted"/>
<evidence type="ECO:0000313" key="1">
    <source>
        <dbReference type="EMBL" id="MBC5679934.1"/>
    </source>
</evidence>
<sequence>MNKKLSILLCIPLVLMTVLGGCGSANKNIRMGAGDIGGIYYSFSGAFAGIFNQDNTASKIELKNTAGSAANIRLLSGRYIDLGIAQMDIADSAYNGNGPSDEKKYQGYKAIATLYTEACQIVVKEDSDIYSLNDLQGKTVNIGSEESGSESNAKQILKYSGLTDEIIKTVNLDYSDAAQEFTAGKIDALFITAGIKTTVIEELSKECDVRLLNIDDNCMDKLKAACPFYSKYIIPAYTYNGQTESVKTLGVKSVLLASDSLSKDTVKQITSSLFDNSKQLQYATSVDLNLNIRNAAEGITIPFHAGAAAYYSEHGIDVITE</sequence>
<dbReference type="SUPFAM" id="SSF53850">
    <property type="entry name" value="Periplasmic binding protein-like II"/>
    <property type="match status" value="1"/>
</dbReference>
<gene>
    <name evidence="1" type="ORF">H8S01_03025</name>
</gene>
<dbReference type="EMBL" id="JACOPD010000002">
    <property type="protein sequence ID" value="MBC5679934.1"/>
    <property type="molecule type" value="Genomic_DNA"/>
</dbReference>
<dbReference type="CDD" id="cd13567">
    <property type="entry name" value="PBP2_TtGluBP"/>
    <property type="match status" value="1"/>
</dbReference>